<accession>A0A9Q0GAG2</accession>
<dbReference type="PANTHER" id="PTHR31672:SF13">
    <property type="entry name" value="F-BOX PROTEIN CPR30-LIKE"/>
    <property type="match status" value="1"/>
</dbReference>
<dbReference type="InterPro" id="IPR036047">
    <property type="entry name" value="F-box-like_dom_sf"/>
</dbReference>
<evidence type="ECO:0000259" key="2">
    <source>
        <dbReference type="PROSITE" id="PS50181"/>
    </source>
</evidence>
<dbReference type="Gene3D" id="1.20.1280.50">
    <property type="match status" value="1"/>
</dbReference>
<feature type="region of interest" description="Disordered" evidence="1">
    <location>
        <begin position="374"/>
        <end position="406"/>
    </location>
</feature>
<gene>
    <name evidence="3" type="ORF">Tsubulata_024710</name>
</gene>
<dbReference type="InterPro" id="IPR001810">
    <property type="entry name" value="F-box_dom"/>
</dbReference>
<dbReference type="InterPro" id="IPR050796">
    <property type="entry name" value="SCF_F-box_component"/>
</dbReference>
<reference evidence="3" key="1">
    <citation type="submission" date="2022-02" db="EMBL/GenBank/DDBJ databases">
        <authorList>
            <person name="Henning P.M."/>
            <person name="McCubbin A.G."/>
            <person name="Shore J.S."/>
        </authorList>
    </citation>
    <scope>NUCLEOTIDE SEQUENCE</scope>
    <source>
        <strain evidence="3">F60SS</strain>
        <tissue evidence="3">Leaves</tissue>
    </source>
</reference>
<name>A0A9Q0GAG2_9ROSI</name>
<evidence type="ECO:0000256" key="1">
    <source>
        <dbReference type="SAM" id="MobiDB-lite"/>
    </source>
</evidence>
<comment type="caution">
    <text evidence="3">The sequence shown here is derived from an EMBL/GenBank/DDBJ whole genome shotgun (WGS) entry which is preliminary data.</text>
</comment>
<feature type="domain" description="F-box" evidence="2">
    <location>
        <begin position="1"/>
        <end position="45"/>
    </location>
</feature>
<organism evidence="3 4">
    <name type="scientific">Turnera subulata</name>
    <dbReference type="NCBI Taxonomy" id="218843"/>
    <lineage>
        <taxon>Eukaryota</taxon>
        <taxon>Viridiplantae</taxon>
        <taxon>Streptophyta</taxon>
        <taxon>Embryophyta</taxon>
        <taxon>Tracheophyta</taxon>
        <taxon>Spermatophyta</taxon>
        <taxon>Magnoliopsida</taxon>
        <taxon>eudicotyledons</taxon>
        <taxon>Gunneridae</taxon>
        <taxon>Pentapetalae</taxon>
        <taxon>rosids</taxon>
        <taxon>fabids</taxon>
        <taxon>Malpighiales</taxon>
        <taxon>Passifloraceae</taxon>
        <taxon>Turnera</taxon>
    </lineage>
</organism>
<feature type="compositionally biased region" description="Basic and acidic residues" evidence="1">
    <location>
        <begin position="392"/>
        <end position="406"/>
    </location>
</feature>
<dbReference type="NCBIfam" id="TIGR01640">
    <property type="entry name" value="F_box_assoc_1"/>
    <property type="match status" value="1"/>
</dbReference>
<keyword evidence="4" id="KW-1185">Reference proteome</keyword>
<dbReference type="PANTHER" id="PTHR31672">
    <property type="entry name" value="BNACNNG10540D PROTEIN"/>
    <property type="match status" value="1"/>
</dbReference>
<dbReference type="EMBL" id="JAKUCV010001390">
    <property type="protein sequence ID" value="KAJ4846589.1"/>
    <property type="molecule type" value="Genomic_DNA"/>
</dbReference>
<protein>
    <recommendedName>
        <fullName evidence="2">F-box domain-containing protein</fullName>
    </recommendedName>
</protein>
<reference evidence="3" key="2">
    <citation type="journal article" date="2023" name="Plants (Basel)">
        <title>Annotation of the Turnera subulata (Passifloraceae) Draft Genome Reveals the S-Locus Evolved after the Divergence of Turneroideae from Passifloroideae in a Stepwise Manner.</title>
        <authorList>
            <person name="Henning P.M."/>
            <person name="Roalson E.H."/>
            <person name="Mir W."/>
            <person name="McCubbin A.G."/>
            <person name="Shore J.S."/>
        </authorList>
    </citation>
    <scope>NUCLEOTIDE SEQUENCE</scope>
    <source>
        <strain evidence="3">F60SS</strain>
    </source>
</reference>
<dbReference type="Pfam" id="PF07734">
    <property type="entry name" value="FBA_1"/>
    <property type="match status" value="1"/>
</dbReference>
<sequence>MSDQLPPEVINDILLRLDPPDLLRFRCVSKHWLAVIDSPSFIKRHVDRSSDTDTHKTLFLQKNHDVLCSFDLDALGPHDLTFHELDKPRSDPGTFVVGSCHGLLCLCGHVNDTLTVLNPATRKEKTFSGYVPTHHHTEVRFARDGCKVKWGGYGFGYDPVGDDYKVVRIAHVKDPNARTALLTGGEFTYEESDLFVCSVRKQVKSCITIPYVVRTAMQRMGVLVGGALHWTAVGISLASPLVILAFDLATDEYREVPHPKYKGTGMNRSIGVLGGCLCVFDISRDVCVDVWVMKEYGVKKSWTKVSSFPYGLLPCQSIKPLGCSKVGGEVLMCLDDKRLVWYDMEEGQVYHVGINETRKEYFEPIVCLRSLVSPSGSSVGRAGKVKQQQQLGDRKQQREQERTTEKDLDFLSKGFKLKL</sequence>
<evidence type="ECO:0000313" key="4">
    <source>
        <dbReference type="Proteomes" id="UP001141552"/>
    </source>
</evidence>
<dbReference type="Proteomes" id="UP001141552">
    <property type="component" value="Unassembled WGS sequence"/>
</dbReference>
<dbReference type="OrthoDB" id="850698at2759"/>
<dbReference type="Pfam" id="PF00646">
    <property type="entry name" value="F-box"/>
    <property type="match status" value="1"/>
</dbReference>
<dbReference type="AlphaFoldDB" id="A0A9Q0GAG2"/>
<dbReference type="SUPFAM" id="SSF81383">
    <property type="entry name" value="F-box domain"/>
    <property type="match status" value="1"/>
</dbReference>
<dbReference type="PROSITE" id="PS50181">
    <property type="entry name" value="FBOX"/>
    <property type="match status" value="1"/>
</dbReference>
<dbReference type="InterPro" id="IPR017451">
    <property type="entry name" value="F-box-assoc_interact_dom"/>
</dbReference>
<proteinExistence type="predicted"/>
<evidence type="ECO:0000313" key="3">
    <source>
        <dbReference type="EMBL" id="KAJ4846589.1"/>
    </source>
</evidence>
<dbReference type="SMART" id="SM00256">
    <property type="entry name" value="FBOX"/>
    <property type="match status" value="1"/>
</dbReference>
<dbReference type="InterPro" id="IPR006527">
    <property type="entry name" value="F-box-assoc_dom_typ1"/>
</dbReference>